<dbReference type="GO" id="GO:0022857">
    <property type="term" value="F:transmembrane transporter activity"/>
    <property type="evidence" value="ECO:0007669"/>
    <property type="project" value="InterPro"/>
</dbReference>
<dbReference type="InterPro" id="IPR011701">
    <property type="entry name" value="MFS"/>
</dbReference>
<keyword evidence="5 8" id="KW-1133">Transmembrane helix</keyword>
<organism evidence="10 11">
    <name type="scientific">Haloactinospora alba</name>
    <dbReference type="NCBI Taxonomy" id="405555"/>
    <lineage>
        <taxon>Bacteria</taxon>
        <taxon>Bacillati</taxon>
        <taxon>Actinomycetota</taxon>
        <taxon>Actinomycetes</taxon>
        <taxon>Streptosporangiales</taxon>
        <taxon>Nocardiopsidaceae</taxon>
        <taxon>Haloactinospora</taxon>
    </lineage>
</organism>
<evidence type="ECO:0000256" key="6">
    <source>
        <dbReference type="ARBA" id="ARBA00023136"/>
    </source>
</evidence>
<dbReference type="AlphaFoldDB" id="A0A543N9I6"/>
<feature type="transmembrane region" description="Helical" evidence="8">
    <location>
        <begin position="90"/>
        <end position="108"/>
    </location>
</feature>
<keyword evidence="11" id="KW-1185">Reference proteome</keyword>
<feature type="transmembrane region" description="Helical" evidence="8">
    <location>
        <begin position="180"/>
        <end position="197"/>
    </location>
</feature>
<dbReference type="PRINTS" id="PR01035">
    <property type="entry name" value="TCRTETA"/>
</dbReference>
<dbReference type="OrthoDB" id="9812221at2"/>
<dbReference type="EMBL" id="VFQC01000002">
    <property type="protein sequence ID" value="TQN28502.1"/>
    <property type="molecule type" value="Genomic_DNA"/>
</dbReference>
<dbReference type="Gene3D" id="1.20.1250.20">
    <property type="entry name" value="MFS general substrate transporter like domains"/>
    <property type="match status" value="1"/>
</dbReference>
<dbReference type="GO" id="GO:0005886">
    <property type="term" value="C:plasma membrane"/>
    <property type="evidence" value="ECO:0007669"/>
    <property type="project" value="UniProtKB-SubCell"/>
</dbReference>
<keyword evidence="3" id="KW-1003">Cell membrane</keyword>
<comment type="caution">
    <text evidence="10">The sequence shown here is derived from an EMBL/GenBank/DDBJ whole genome shotgun (WGS) entry which is preliminary data.</text>
</comment>
<evidence type="ECO:0000256" key="7">
    <source>
        <dbReference type="SAM" id="MobiDB-lite"/>
    </source>
</evidence>
<evidence type="ECO:0000256" key="8">
    <source>
        <dbReference type="SAM" id="Phobius"/>
    </source>
</evidence>
<evidence type="ECO:0000259" key="9">
    <source>
        <dbReference type="PROSITE" id="PS50850"/>
    </source>
</evidence>
<dbReference type="InterPro" id="IPR036259">
    <property type="entry name" value="MFS_trans_sf"/>
</dbReference>
<dbReference type="RefSeq" id="WP_141925546.1">
    <property type="nucleotide sequence ID" value="NZ_VFQC01000002.1"/>
</dbReference>
<feature type="region of interest" description="Disordered" evidence="7">
    <location>
        <begin position="1"/>
        <end position="23"/>
    </location>
</feature>
<evidence type="ECO:0000313" key="10">
    <source>
        <dbReference type="EMBL" id="TQN28502.1"/>
    </source>
</evidence>
<sequence>MRQTHTLPRDEPPEPPSPPPPSRSTMFALLASATLVVMAGAVISPVVALIREDLDLSSDQAGLVITTHSLLIALSGPLVGTVIDRIGTRRVLMTGLLAYALFGGGAALADTYPLLLASRALFGVAAACVVNGLTVSLLNLWQGPARDAVMGYRATASSIGGVVWPLLGGALGEISWRGPFLVYLVALLVLVGTALLVPETRSSAPDRASTSETRGASTSPGVWTLLRNQPALLWPYLLLFAMATLQYSIVVFLPQRLAQLGVSNTMTVSVFISVMTGATGVIGLFYGRLRRNRSYRSLLTAGTALPLAGLVTLAAGSQPWMLLAGPVLFGLGAGLVMPAAPVLVSQAVPERMQGRAASTLNSTMLLGQFASPMLLGAFAGPFGIRGVFVAAAVACVLLVLAVAATFRQADAPVGSAEA</sequence>
<dbReference type="Pfam" id="PF07690">
    <property type="entry name" value="MFS_1"/>
    <property type="match status" value="1"/>
</dbReference>
<proteinExistence type="predicted"/>
<evidence type="ECO:0000256" key="1">
    <source>
        <dbReference type="ARBA" id="ARBA00004651"/>
    </source>
</evidence>
<evidence type="ECO:0000313" key="11">
    <source>
        <dbReference type="Proteomes" id="UP000317422"/>
    </source>
</evidence>
<feature type="transmembrane region" description="Helical" evidence="8">
    <location>
        <begin position="27"/>
        <end position="50"/>
    </location>
</feature>
<feature type="transmembrane region" description="Helical" evidence="8">
    <location>
        <begin position="62"/>
        <end position="83"/>
    </location>
</feature>
<protein>
    <submittedName>
        <fullName evidence="10">Putative MFS family arabinose efflux permease</fullName>
    </submittedName>
</protein>
<dbReference type="SUPFAM" id="SSF103473">
    <property type="entry name" value="MFS general substrate transporter"/>
    <property type="match status" value="1"/>
</dbReference>
<evidence type="ECO:0000256" key="4">
    <source>
        <dbReference type="ARBA" id="ARBA00022692"/>
    </source>
</evidence>
<dbReference type="InterPro" id="IPR020846">
    <property type="entry name" value="MFS_dom"/>
</dbReference>
<name>A0A543N9I6_9ACTN</name>
<comment type="subcellular location">
    <subcellularLocation>
        <location evidence="1">Cell membrane</location>
        <topology evidence="1">Multi-pass membrane protein</topology>
    </subcellularLocation>
</comment>
<dbReference type="PROSITE" id="PS50850">
    <property type="entry name" value="MFS"/>
    <property type="match status" value="1"/>
</dbReference>
<keyword evidence="6 8" id="KW-0472">Membrane</keyword>
<evidence type="ECO:0000256" key="5">
    <source>
        <dbReference type="ARBA" id="ARBA00022989"/>
    </source>
</evidence>
<evidence type="ECO:0000256" key="3">
    <source>
        <dbReference type="ARBA" id="ARBA00022475"/>
    </source>
</evidence>
<gene>
    <name evidence="10" type="ORF">FHX37_3847</name>
</gene>
<keyword evidence="2" id="KW-0813">Transport</keyword>
<dbReference type="PANTHER" id="PTHR23517">
    <property type="entry name" value="RESISTANCE PROTEIN MDTM, PUTATIVE-RELATED-RELATED"/>
    <property type="match status" value="1"/>
</dbReference>
<keyword evidence="4 8" id="KW-0812">Transmembrane</keyword>
<dbReference type="CDD" id="cd17473">
    <property type="entry name" value="MFS_arabinose_efflux_permease_like"/>
    <property type="match status" value="1"/>
</dbReference>
<feature type="transmembrane region" description="Helical" evidence="8">
    <location>
        <begin position="384"/>
        <end position="406"/>
    </location>
</feature>
<accession>A0A543N9I6</accession>
<reference evidence="10 11" key="1">
    <citation type="submission" date="2019-06" db="EMBL/GenBank/DDBJ databases">
        <title>Sequencing the genomes of 1000 actinobacteria strains.</title>
        <authorList>
            <person name="Klenk H.-P."/>
        </authorList>
    </citation>
    <scope>NUCLEOTIDE SEQUENCE [LARGE SCALE GENOMIC DNA]</scope>
    <source>
        <strain evidence="10 11">DSM 45015</strain>
    </source>
</reference>
<dbReference type="InterPro" id="IPR050171">
    <property type="entry name" value="MFS_Transporters"/>
</dbReference>
<feature type="transmembrane region" description="Helical" evidence="8">
    <location>
        <begin position="356"/>
        <end position="378"/>
    </location>
</feature>
<feature type="transmembrane region" description="Helical" evidence="8">
    <location>
        <begin position="265"/>
        <end position="286"/>
    </location>
</feature>
<feature type="transmembrane region" description="Helical" evidence="8">
    <location>
        <begin position="298"/>
        <end position="316"/>
    </location>
</feature>
<dbReference type="InterPro" id="IPR001958">
    <property type="entry name" value="Tet-R_TetA/multi-R_MdtG-like"/>
</dbReference>
<feature type="transmembrane region" description="Helical" evidence="8">
    <location>
        <begin position="152"/>
        <end position="174"/>
    </location>
</feature>
<evidence type="ECO:0000256" key="2">
    <source>
        <dbReference type="ARBA" id="ARBA00022448"/>
    </source>
</evidence>
<feature type="transmembrane region" description="Helical" evidence="8">
    <location>
        <begin position="322"/>
        <end position="344"/>
    </location>
</feature>
<feature type="domain" description="Major facilitator superfamily (MFS) profile" evidence="9">
    <location>
        <begin position="25"/>
        <end position="410"/>
    </location>
</feature>
<feature type="transmembrane region" description="Helical" evidence="8">
    <location>
        <begin position="233"/>
        <end position="253"/>
    </location>
</feature>
<dbReference type="Proteomes" id="UP000317422">
    <property type="component" value="Unassembled WGS sequence"/>
</dbReference>
<feature type="transmembrane region" description="Helical" evidence="8">
    <location>
        <begin position="120"/>
        <end position="140"/>
    </location>
</feature>